<gene>
    <name evidence="1" type="ORF">DSO57_1010865</name>
</gene>
<accession>A0ACC2TV10</accession>
<protein>
    <submittedName>
        <fullName evidence="1">Uncharacterized protein</fullName>
    </submittedName>
</protein>
<sequence length="316" mass="36411">MYDRVLNFLLFKVVFLGAILEPKWDEMFLWVSWLAVIGYLRVFSMLCRDRCEYIYESGLEQANAKYKVLAFLVLIILADVFWFVVCLFSFRSMLFLLTFECFTLFLDTTQTLVKYVIRLQGSSAEALDSKDLYLRKTEFFTDAAILVATLIHYVQIALIHGVSFTLIDAVLFLNIRSVFKSLRRKYLIYKSYHSALNLLKNRFPYATTEDLSNFGSTCAICLDEMKVAQRLPCNHIFHARCLGLWLGNHPSCPTCRKELQKVEMPDLTQVSDSERHMFSTNNQNNLAIRNATPASPPASSGVEWDRGLGVVNNLFY</sequence>
<organism evidence="1 2">
    <name type="scientific">Entomophthora muscae</name>
    <dbReference type="NCBI Taxonomy" id="34485"/>
    <lineage>
        <taxon>Eukaryota</taxon>
        <taxon>Fungi</taxon>
        <taxon>Fungi incertae sedis</taxon>
        <taxon>Zoopagomycota</taxon>
        <taxon>Entomophthoromycotina</taxon>
        <taxon>Entomophthoromycetes</taxon>
        <taxon>Entomophthorales</taxon>
        <taxon>Entomophthoraceae</taxon>
        <taxon>Entomophthora</taxon>
    </lineage>
</organism>
<reference evidence="1" key="1">
    <citation type="submission" date="2022-04" db="EMBL/GenBank/DDBJ databases">
        <title>Genome of the entomopathogenic fungus Entomophthora muscae.</title>
        <authorList>
            <person name="Elya C."/>
            <person name="Lovett B.R."/>
            <person name="Lee E."/>
            <person name="Macias A.M."/>
            <person name="Hajek A.E."/>
            <person name="De Bivort B.L."/>
            <person name="Kasson M.T."/>
            <person name="De Fine Licht H.H."/>
            <person name="Stajich J.E."/>
        </authorList>
    </citation>
    <scope>NUCLEOTIDE SEQUENCE</scope>
    <source>
        <strain evidence="1">Berkeley</strain>
    </source>
</reference>
<keyword evidence="2" id="KW-1185">Reference proteome</keyword>
<evidence type="ECO:0000313" key="2">
    <source>
        <dbReference type="Proteomes" id="UP001165960"/>
    </source>
</evidence>
<evidence type="ECO:0000313" key="1">
    <source>
        <dbReference type="EMBL" id="KAJ9078047.1"/>
    </source>
</evidence>
<proteinExistence type="predicted"/>
<dbReference type="Proteomes" id="UP001165960">
    <property type="component" value="Unassembled WGS sequence"/>
</dbReference>
<dbReference type="EMBL" id="QTSX02002166">
    <property type="protein sequence ID" value="KAJ9078047.1"/>
    <property type="molecule type" value="Genomic_DNA"/>
</dbReference>
<name>A0ACC2TV10_9FUNG</name>
<comment type="caution">
    <text evidence="1">The sequence shown here is derived from an EMBL/GenBank/DDBJ whole genome shotgun (WGS) entry which is preliminary data.</text>
</comment>